<comment type="function">
    <text evidence="2 6">The glycine cleavage system catalyzes the degradation of glycine. The P protein binds the alpha-amino group of glycine through its pyridoxal phosphate cofactor; CO(2) is released and the remaining methylamine moiety is then transferred to the lipoamide cofactor of the H protein.</text>
</comment>
<evidence type="ECO:0000313" key="9">
    <source>
        <dbReference type="EMBL" id="HIS83399.1"/>
    </source>
</evidence>
<evidence type="ECO:0000256" key="2">
    <source>
        <dbReference type="ARBA" id="ARBA00003788"/>
    </source>
</evidence>
<dbReference type="GO" id="GO:0019464">
    <property type="term" value="P:glycine decarboxylation via glycine cleavage system"/>
    <property type="evidence" value="ECO:0007669"/>
    <property type="project" value="UniProtKB-UniRule"/>
</dbReference>
<dbReference type="FunFam" id="3.40.640.10:FF:000224">
    <property type="entry name" value="Probable glycine dehydrogenase (decarboxylating) subunit 2"/>
    <property type="match status" value="1"/>
</dbReference>
<dbReference type="HAMAP" id="MF_00713">
    <property type="entry name" value="GcvPB"/>
    <property type="match status" value="1"/>
</dbReference>
<dbReference type="Proteomes" id="UP000824139">
    <property type="component" value="Unassembled WGS sequence"/>
</dbReference>
<dbReference type="PANTHER" id="PTHR11773:SF1">
    <property type="entry name" value="GLYCINE DEHYDROGENASE (DECARBOXYLATING), MITOCHONDRIAL"/>
    <property type="match status" value="1"/>
</dbReference>
<feature type="domain" description="Glycine dehydrogenase C-terminal" evidence="8">
    <location>
        <begin position="340"/>
        <end position="443"/>
    </location>
</feature>
<dbReference type="NCBIfam" id="NF003346">
    <property type="entry name" value="PRK04366.1"/>
    <property type="match status" value="1"/>
</dbReference>
<evidence type="ECO:0000259" key="7">
    <source>
        <dbReference type="Pfam" id="PF02347"/>
    </source>
</evidence>
<gene>
    <name evidence="6 9" type="primary">gcvPB</name>
    <name evidence="9" type="ORF">IAD41_07325</name>
</gene>
<proteinExistence type="inferred from homology"/>
<evidence type="ECO:0000256" key="4">
    <source>
        <dbReference type="ARBA" id="ARBA00023002"/>
    </source>
</evidence>
<evidence type="ECO:0000256" key="1">
    <source>
        <dbReference type="ARBA" id="ARBA00001933"/>
    </source>
</evidence>
<keyword evidence="3 6" id="KW-0663">Pyridoxal phosphate</keyword>
<dbReference type="Gene3D" id="3.90.1150.10">
    <property type="entry name" value="Aspartate Aminotransferase, domain 1"/>
    <property type="match status" value="1"/>
</dbReference>
<evidence type="ECO:0000256" key="5">
    <source>
        <dbReference type="ARBA" id="ARBA00049026"/>
    </source>
</evidence>
<dbReference type="InterPro" id="IPR049315">
    <property type="entry name" value="GDC-P_N"/>
</dbReference>
<evidence type="ECO:0000313" key="10">
    <source>
        <dbReference type="Proteomes" id="UP000824139"/>
    </source>
</evidence>
<comment type="similarity">
    <text evidence="6">Belongs to the GcvP family. C-terminal subunit subfamily.</text>
</comment>
<comment type="catalytic activity">
    <reaction evidence="5 6">
        <text>N(6)-[(R)-lipoyl]-L-lysyl-[glycine-cleavage complex H protein] + glycine + H(+) = N(6)-[(R)-S(8)-aminomethyldihydrolipoyl]-L-lysyl-[glycine-cleavage complex H protein] + CO2</text>
        <dbReference type="Rhea" id="RHEA:24304"/>
        <dbReference type="Rhea" id="RHEA-COMP:10494"/>
        <dbReference type="Rhea" id="RHEA-COMP:10495"/>
        <dbReference type="ChEBI" id="CHEBI:15378"/>
        <dbReference type="ChEBI" id="CHEBI:16526"/>
        <dbReference type="ChEBI" id="CHEBI:57305"/>
        <dbReference type="ChEBI" id="CHEBI:83099"/>
        <dbReference type="ChEBI" id="CHEBI:83143"/>
        <dbReference type="EC" id="1.4.4.2"/>
    </reaction>
</comment>
<dbReference type="EMBL" id="DVJO01000159">
    <property type="protein sequence ID" value="HIS83399.1"/>
    <property type="molecule type" value="Genomic_DNA"/>
</dbReference>
<dbReference type="PANTHER" id="PTHR11773">
    <property type="entry name" value="GLYCINE DEHYDROGENASE, DECARBOXYLATING"/>
    <property type="match status" value="1"/>
</dbReference>
<comment type="caution">
    <text evidence="9">The sequence shown here is derived from an EMBL/GenBank/DDBJ whole genome shotgun (WGS) entry which is preliminary data.</text>
</comment>
<comment type="subunit">
    <text evidence="6">The glycine cleavage system is composed of four proteins: P, T, L and H. In this organism, the P 'protein' is a heterodimer of two subunits.</text>
</comment>
<dbReference type="Gene3D" id="6.20.440.10">
    <property type="match status" value="1"/>
</dbReference>
<dbReference type="Pfam" id="PF21478">
    <property type="entry name" value="GcvP2_C"/>
    <property type="match status" value="1"/>
</dbReference>
<accession>A0A9D1FWI3</accession>
<reference evidence="9" key="1">
    <citation type="submission" date="2020-10" db="EMBL/GenBank/DDBJ databases">
        <authorList>
            <person name="Gilroy R."/>
        </authorList>
    </citation>
    <scope>NUCLEOTIDE SEQUENCE</scope>
    <source>
        <strain evidence="9">CHK152-2994</strain>
    </source>
</reference>
<dbReference type="EC" id="1.4.4.2" evidence="6"/>
<dbReference type="SUPFAM" id="SSF53383">
    <property type="entry name" value="PLP-dependent transferases"/>
    <property type="match status" value="1"/>
</dbReference>
<dbReference type="GO" id="GO:0030170">
    <property type="term" value="F:pyridoxal phosphate binding"/>
    <property type="evidence" value="ECO:0007669"/>
    <property type="project" value="TreeGrafter"/>
</dbReference>
<feature type="modified residue" description="N6-(pyridoxal phosphate)lysine" evidence="6">
    <location>
        <position position="262"/>
    </location>
</feature>
<dbReference type="InterPro" id="IPR015424">
    <property type="entry name" value="PyrdxlP-dep_Trfase"/>
</dbReference>
<keyword evidence="4 6" id="KW-0560">Oxidoreductase</keyword>
<dbReference type="InterPro" id="IPR015421">
    <property type="entry name" value="PyrdxlP-dep_Trfase_major"/>
</dbReference>
<comment type="cofactor">
    <cofactor evidence="1 6">
        <name>pyridoxal 5'-phosphate</name>
        <dbReference type="ChEBI" id="CHEBI:597326"/>
    </cofactor>
</comment>
<feature type="domain" description="Glycine cleavage system P-protein N-terminal" evidence="7">
    <location>
        <begin position="32"/>
        <end position="289"/>
    </location>
</feature>
<dbReference type="InterPro" id="IPR049316">
    <property type="entry name" value="GDC-P_C"/>
</dbReference>
<evidence type="ECO:0000256" key="3">
    <source>
        <dbReference type="ARBA" id="ARBA00022898"/>
    </source>
</evidence>
<evidence type="ECO:0000256" key="6">
    <source>
        <dbReference type="HAMAP-Rule" id="MF_00713"/>
    </source>
</evidence>
<protein>
    <recommendedName>
        <fullName evidence="6">Probable glycine dehydrogenase (decarboxylating) subunit 2</fullName>
        <ecNumber evidence="6">1.4.4.2</ecNumber>
    </recommendedName>
    <alternativeName>
        <fullName evidence="6">Glycine cleavage system P-protein subunit 2</fullName>
    </alternativeName>
    <alternativeName>
        <fullName evidence="6">Glycine decarboxylase subunit 2</fullName>
    </alternativeName>
    <alternativeName>
        <fullName evidence="6">Glycine dehydrogenase (aminomethyl-transferring) subunit 2</fullName>
    </alternativeName>
</protein>
<reference evidence="9" key="2">
    <citation type="journal article" date="2021" name="PeerJ">
        <title>Extensive microbial diversity within the chicken gut microbiome revealed by metagenomics and culture.</title>
        <authorList>
            <person name="Gilroy R."/>
            <person name="Ravi A."/>
            <person name="Getino M."/>
            <person name="Pursley I."/>
            <person name="Horton D.L."/>
            <person name="Alikhan N.F."/>
            <person name="Baker D."/>
            <person name="Gharbi K."/>
            <person name="Hall N."/>
            <person name="Watson M."/>
            <person name="Adriaenssens E.M."/>
            <person name="Foster-Nyarko E."/>
            <person name="Jarju S."/>
            <person name="Secka A."/>
            <person name="Antonio M."/>
            <person name="Oren A."/>
            <person name="Chaudhuri R.R."/>
            <person name="La Ragione R."/>
            <person name="Hildebrand F."/>
            <person name="Pallen M.J."/>
        </authorList>
    </citation>
    <scope>NUCLEOTIDE SEQUENCE</scope>
    <source>
        <strain evidence="9">CHK152-2994</strain>
    </source>
</reference>
<name>A0A9D1FWI3_9BACT</name>
<dbReference type="GO" id="GO:0016594">
    <property type="term" value="F:glycine binding"/>
    <property type="evidence" value="ECO:0007669"/>
    <property type="project" value="TreeGrafter"/>
</dbReference>
<dbReference type="FunFam" id="3.90.1150.10:FF:000014">
    <property type="entry name" value="Probable glycine dehydrogenase (decarboxylating) subunit 2"/>
    <property type="match status" value="1"/>
</dbReference>
<dbReference type="InterPro" id="IPR023012">
    <property type="entry name" value="GcvPB"/>
</dbReference>
<organism evidence="9 10">
    <name type="scientific">Candidatus Scatenecus faecavium</name>
    <dbReference type="NCBI Taxonomy" id="2840915"/>
    <lineage>
        <taxon>Bacteria</taxon>
        <taxon>Candidatus Scatenecus</taxon>
    </lineage>
</organism>
<dbReference type="GO" id="GO:0005960">
    <property type="term" value="C:glycine cleavage complex"/>
    <property type="evidence" value="ECO:0007669"/>
    <property type="project" value="TreeGrafter"/>
</dbReference>
<dbReference type="InterPro" id="IPR015422">
    <property type="entry name" value="PyrdxlP-dep_Trfase_small"/>
</dbReference>
<dbReference type="Pfam" id="PF02347">
    <property type="entry name" value="GDC-P"/>
    <property type="match status" value="1"/>
</dbReference>
<dbReference type="GO" id="GO:0005829">
    <property type="term" value="C:cytosol"/>
    <property type="evidence" value="ECO:0007669"/>
    <property type="project" value="TreeGrafter"/>
</dbReference>
<dbReference type="Gene3D" id="3.40.640.10">
    <property type="entry name" value="Type I PLP-dependent aspartate aminotransferase-like (Major domain)"/>
    <property type="match status" value="1"/>
</dbReference>
<dbReference type="InterPro" id="IPR020581">
    <property type="entry name" value="GDC_P"/>
</dbReference>
<sequence>MKTIFEKNCDIDGVTFTDEKTEAEFLDEKFKRSGSVGLPRLSELEVLRHYKELSDRNFCIEKGFYPLGSCTMKYNPKVNELLASLDGFANLHPAQTDEDCQGALELMYRLQEALKKVTGMEAVTLQPAAGAHGELTGMMVIKKYFETKGENRKKVLVPDSAHGTNPASAALCGFEIVSVKSNNKGQVDIEDLKSLLSADVAAIMMTNPNTLGIFEENVLEISKLMHENGSLLYYDGANFNAIMGHTNPKLMGFDVVHLNLHKTFATPHGGGGPGAGPVGVVDSLKEFLPVPVIDFDGQKYFRKYDLKHSIGNVRDFYGSFGVLVKAYAYILMMGENLKEASENAVLNANYLKEKLKKYYTLPYDVQCMHEFVLSGEDLKHENGVSTLNIAKALMDENTHPPTVYFPLIVHEAMMIEPTETETKERMDEFVEVMIKIYNEAKSNPENLTSAPHTTPVKRVDETLAARHPDLNFKD</sequence>
<evidence type="ECO:0000259" key="8">
    <source>
        <dbReference type="Pfam" id="PF21478"/>
    </source>
</evidence>
<dbReference type="GO" id="GO:0004375">
    <property type="term" value="F:glycine dehydrogenase (decarboxylating) activity"/>
    <property type="evidence" value="ECO:0007669"/>
    <property type="project" value="UniProtKB-EC"/>
</dbReference>
<dbReference type="AlphaFoldDB" id="A0A9D1FWI3"/>